<keyword evidence="3" id="KW-1003">Cell membrane</keyword>
<dbReference type="GO" id="GO:0044874">
    <property type="term" value="P:lipoprotein localization to outer membrane"/>
    <property type="evidence" value="ECO:0007669"/>
    <property type="project" value="TreeGrafter"/>
</dbReference>
<accession>A0A520MRX5</accession>
<protein>
    <submittedName>
        <fullName evidence="10">FtsX-like permease family protein</fullName>
    </submittedName>
</protein>
<feature type="domain" description="MacB-like periplasmic core" evidence="9">
    <location>
        <begin position="25"/>
        <end position="223"/>
    </location>
</feature>
<keyword evidence="5 7" id="KW-1133">Transmembrane helix</keyword>
<evidence type="ECO:0000259" key="9">
    <source>
        <dbReference type="Pfam" id="PF12704"/>
    </source>
</evidence>
<dbReference type="Pfam" id="PF12704">
    <property type="entry name" value="MacB_PCD"/>
    <property type="match status" value="1"/>
</dbReference>
<comment type="caution">
    <text evidence="10">The sequence shown here is derived from an EMBL/GenBank/DDBJ whole genome shotgun (WGS) entry which is preliminary data.</text>
</comment>
<feature type="domain" description="ABC3 transporter permease C-terminal" evidence="8">
    <location>
        <begin position="268"/>
        <end position="399"/>
    </location>
</feature>
<dbReference type="InterPro" id="IPR025857">
    <property type="entry name" value="MacB_PCD"/>
</dbReference>
<dbReference type="PANTHER" id="PTHR30489">
    <property type="entry name" value="LIPOPROTEIN-RELEASING SYSTEM TRANSMEMBRANE PROTEIN LOLE"/>
    <property type="match status" value="1"/>
</dbReference>
<feature type="transmembrane region" description="Helical" evidence="7">
    <location>
        <begin position="26"/>
        <end position="46"/>
    </location>
</feature>
<keyword evidence="4 7" id="KW-0812">Transmembrane</keyword>
<comment type="similarity">
    <text evidence="2">Belongs to the ABC-4 integral membrane protein family. LolC/E subfamily.</text>
</comment>
<dbReference type="Proteomes" id="UP000320146">
    <property type="component" value="Unassembled WGS sequence"/>
</dbReference>
<dbReference type="PANTHER" id="PTHR30489:SF0">
    <property type="entry name" value="LIPOPROTEIN-RELEASING SYSTEM TRANSMEMBRANE PROTEIN LOLE"/>
    <property type="match status" value="1"/>
</dbReference>
<evidence type="ECO:0000313" key="11">
    <source>
        <dbReference type="Proteomes" id="UP000320146"/>
    </source>
</evidence>
<evidence type="ECO:0000256" key="7">
    <source>
        <dbReference type="SAM" id="Phobius"/>
    </source>
</evidence>
<evidence type="ECO:0000256" key="2">
    <source>
        <dbReference type="ARBA" id="ARBA00005236"/>
    </source>
</evidence>
<dbReference type="Pfam" id="PF02687">
    <property type="entry name" value="FtsX"/>
    <property type="match status" value="1"/>
</dbReference>
<comment type="subcellular location">
    <subcellularLocation>
        <location evidence="1">Cell membrane</location>
        <topology evidence="1">Multi-pass membrane protein</topology>
    </subcellularLocation>
</comment>
<feature type="transmembrane region" description="Helical" evidence="7">
    <location>
        <begin position="264"/>
        <end position="285"/>
    </location>
</feature>
<evidence type="ECO:0000313" key="10">
    <source>
        <dbReference type="EMBL" id="RZO23971.1"/>
    </source>
</evidence>
<feature type="transmembrane region" description="Helical" evidence="7">
    <location>
        <begin position="372"/>
        <end position="389"/>
    </location>
</feature>
<reference evidence="10 11" key="1">
    <citation type="submission" date="2019-02" db="EMBL/GenBank/DDBJ databases">
        <title>Prokaryotic population dynamics and viral predation in marine succession experiment using metagenomics: the confinement effect.</title>
        <authorList>
            <person name="Haro-Moreno J.M."/>
            <person name="Rodriguez-Valera F."/>
            <person name="Lopez-Perez M."/>
        </authorList>
    </citation>
    <scope>NUCLEOTIDE SEQUENCE [LARGE SCALE GENOMIC DNA]</scope>
    <source>
        <strain evidence="10">MED-G166</strain>
    </source>
</reference>
<proteinExistence type="inferred from homology"/>
<dbReference type="InterPro" id="IPR003838">
    <property type="entry name" value="ABC3_permease_C"/>
</dbReference>
<dbReference type="AlphaFoldDB" id="A0A520MRX5"/>
<evidence type="ECO:0000256" key="1">
    <source>
        <dbReference type="ARBA" id="ARBA00004651"/>
    </source>
</evidence>
<dbReference type="EMBL" id="SHBL01000018">
    <property type="protein sequence ID" value="RZO23971.1"/>
    <property type="molecule type" value="Genomic_DNA"/>
</dbReference>
<name>A0A520MRX5_9GAMM</name>
<evidence type="ECO:0000256" key="5">
    <source>
        <dbReference type="ARBA" id="ARBA00022989"/>
    </source>
</evidence>
<evidence type="ECO:0000256" key="3">
    <source>
        <dbReference type="ARBA" id="ARBA00022475"/>
    </source>
</evidence>
<dbReference type="GO" id="GO:0098797">
    <property type="term" value="C:plasma membrane protein complex"/>
    <property type="evidence" value="ECO:0007669"/>
    <property type="project" value="TreeGrafter"/>
</dbReference>
<sequence length="406" mass="44536">MNQFLRKISFRYLFTRGTKTLSSQTLLTASGVGVGTAVLIVVLSVMNGFENELQKRILGVIPHITLEKSGGFENLEQVSSNIKKDNSVLKVAPYFASQVVINNRNNSKGIMLKGTNALNEISIIPDNMLIGSLLSLENGAAIILGDSLAYELNVAVGDSVNLLNIDQTNPLIGVPRVVAFKVVGLFSVGSEVDQMYGLISTDSFNKLIRPKNGASIEVRVKNVLEAKAIGRSLITQIETDEYIKLNSWDQSYGGLFRAVQLEKIMVSLLMSLILLVAVLSLLMSVNNLIKNNEKEIAILRTMGYSKWNIQSIFMQLIVTIGLVGIGFGNLLGIFVASNITEFLNFLSQIFNISMLDVYYLDYFPSIVSAGQILWINLVTFILLLIFGFIPSNKAANTNPVNIVNKS</sequence>
<feature type="transmembrane region" description="Helical" evidence="7">
    <location>
        <begin position="312"/>
        <end position="335"/>
    </location>
</feature>
<evidence type="ECO:0000256" key="4">
    <source>
        <dbReference type="ARBA" id="ARBA00022692"/>
    </source>
</evidence>
<evidence type="ECO:0000259" key="8">
    <source>
        <dbReference type="Pfam" id="PF02687"/>
    </source>
</evidence>
<evidence type="ECO:0000256" key="6">
    <source>
        <dbReference type="ARBA" id="ARBA00023136"/>
    </source>
</evidence>
<organism evidence="10 11">
    <name type="scientific">SAR86 cluster bacterium</name>
    <dbReference type="NCBI Taxonomy" id="2030880"/>
    <lineage>
        <taxon>Bacteria</taxon>
        <taxon>Pseudomonadati</taxon>
        <taxon>Pseudomonadota</taxon>
        <taxon>Gammaproteobacteria</taxon>
        <taxon>SAR86 cluster</taxon>
    </lineage>
</organism>
<gene>
    <name evidence="10" type="ORF">EVA99_02705</name>
</gene>
<dbReference type="InterPro" id="IPR051447">
    <property type="entry name" value="Lipoprotein-release_system"/>
</dbReference>
<keyword evidence="6 7" id="KW-0472">Membrane</keyword>